<dbReference type="AlphaFoldDB" id="A0A8I6SG26"/>
<dbReference type="Proteomes" id="UP000494040">
    <property type="component" value="Unassembled WGS sequence"/>
</dbReference>
<keyword evidence="1" id="KW-0812">Transmembrane</keyword>
<evidence type="ECO:0000256" key="1">
    <source>
        <dbReference type="SAM" id="Phobius"/>
    </source>
</evidence>
<keyword evidence="1" id="KW-0472">Membrane</keyword>
<sequence length="172" mass="19526">MACFNSAPVPTFVLLTRVKMTTYVETLVDVRLSTTENVAPISVKLTNPRSLMRTTSFDRIRQFPTYFCHQSSNEIHQWISSSKKNLSKLIADLSQQLHHILLTICVYSVVGMLLLQFASCLVYIFTNHLPSGLGFLLLCVLVMTVLAAQIMPYKPKEVVHKGRSRTRKTKHD</sequence>
<dbReference type="EnsemblMetazoa" id="XM_014404806.2">
    <property type="protein sequence ID" value="XP_014260292.2"/>
    <property type="gene ID" value="LOC106672951"/>
</dbReference>
<dbReference type="OMA" id="LAVFIMD"/>
<accession>A0A8I6SG26</accession>
<proteinExistence type="predicted"/>
<organism evidence="2 3">
    <name type="scientific">Cimex lectularius</name>
    <name type="common">Bed bug</name>
    <name type="synonym">Acanthia lectularia</name>
    <dbReference type="NCBI Taxonomy" id="79782"/>
    <lineage>
        <taxon>Eukaryota</taxon>
        <taxon>Metazoa</taxon>
        <taxon>Ecdysozoa</taxon>
        <taxon>Arthropoda</taxon>
        <taxon>Hexapoda</taxon>
        <taxon>Insecta</taxon>
        <taxon>Pterygota</taxon>
        <taxon>Neoptera</taxon>
        <taxon>Paraneoptera</taxon>
        <taxon>Hemiptera</taxon>
        <taxon>Heteroptera</taxon>
        <taxon>Panheteroptera</taxon>
        <taxon>Cimicomorpha</taxon>
        <taxon>Cimicidae</taxon>
        <taxon>Cimex</taxon>
    </lineage>
</organism>
<reference evidence="2" key="1">
    <citation type="submission" date="2022-01" db="UniProtKB">
        <authorList>
            <consortium name="EnsemblMetazoa"/>
        </authorList>
    </citation>
    <scope>IDENTIFICATION</scope>
</reference>
<evidence type="ECO:0000313" key="2">
    <source>
        <dbReference type="EnsemblMetazoa" id="XP_014260292.2"/>
    </source>
</evidence>
<evidence type="ECO:0000313" key="3">
    <source>
        <dbReference type="Proteomes" id="UP000494040"/>
    </source>
</evidence>
<dbReference type="GeneID" id="106672951"/>
<dbReference type="OrthoDB" id="6609710at2759"/>
<dbReference type="RefSeq" id="XP_014260292.2">
    <property type="nucleotide sequence ID" value="XM_014404806.2"/>
</dbReference>
<feature type="transmembrane region" description="Helical" evidence="1">
    <location>
        <begin position="132"/>
        <end position="153"/>
    </location>
</feature>
<keyword evidence="3" id="KW-1185">Reference proteome</keyword>
<name>A0A8I6SG26_CIMLE</name>
<protein>
    <submittedName>
        <fullName evidence="2">Uncharacterized protein</fullName>
    </submittedName>
</protein>
<dbReference type="KEGG" id="clec:106672951"/>
<feature type="transmembrane region" description="Helical" evidence="1">
    <location>
        <begin position="100"/>
        <end position="126"/>
    </location>
</feature>
<keyword evidence="1" id="KW-1133">Transmembrane helix</keyword>